<feature type="transmembrane region" description="Helical" evidence="1">
    <location>
        <begin position="7"/>
        <end position="25"/>
    </location>
</feature>
<organism evidence="2 3">
    <name type="scientific">Mucinivorans hirudinis</name>
    <dbReference type="NCBI Taxonomy" id="1433126"/>
    <lineage>
        <taxon>Bacteria</taxon>
        <taxon>Pseudomonadati</taxon>
        <taxon>Bacteroidota</taxon>
        <taxon>Bacteroidia</taxon>
        <taxon>Bacteroidales</taxon>
        <taxon>Rikenellaceae</taxon>
        <taxon>Mucinivorans</taxon>
    </lineage>
</organism>
<dbReference type="PANTHER" id="PTHR34989:SF1">
    <property type="entry name" value="PROTEIN HDED"/>
    <property type="match status" value="1"/>
</dbReference>
<dbReference type="HOGENOM" id="CLU_1553541_0_0_10"/>
<feature type="transmembrane region" description="Helical" evidence="1">
    <location>
        <begin position="31"/>
        <end position="52"/>
    </location>
</feature>
<evidence type="ECO:0008006" key="4">
    <source>
        <dbReference type="Google" id="ProtNLM"/>
    </source>
</evidence>
<feature type="transmembrane region" description="Helical" evidence="1">
    <location>
        <begin position="64"/>
        <end position="81"/>
    </location>
</feature>
<keyword evidence="3" id="KW-1185">Reference proteome</keyword>
<gene>
    <name evidence="2" type="ORF">BN938_1444</name>
</gene>
<proteinExistence type="predicted"/>
<dbReference type="STRING" id="1433126.BN938_1444"/>
<protein>
    <recommendedName>
        <fullName evidence="4">Acid-resistance membrane protein</fullName>
    </recommendedName>
</protein>
<dbReference type="PANTHER" id="PTHR34989">
    <property type="entry name" value="PROTEIN HDED"/>
    <property type="match status" value="1"/>
</dbReference>
<dbReference type="InterPro" id="IPR005325">
    <property type="entry name" value="DUF308_memb"/>
</dbReference>
<dbReference type="Proteomes" id="UP000027616">
    <property type="component" value="Chromosome I"/>
</dbReference>
<sequence length="172" mass="18858">MKNYIQINSLLWGVCTLLVGLFMVFNSEQAMAIIVEILGVMLTVVGAIQVVAQLMQNRKAGVNTFPLGAVVMLVVGVLLLVRPMLWIGMLMLVIGVVMLLLSLNQIVTYVRLSRSGIRVAWGYYVVPVLFAVAGAMTILEPAFLANFIVVFVGFSLIFYGASSLFSYFSLKK</sequence>
<evidence type="ECO:0000256" key="1">
    <source>
        <dbReference type="SAM" id="Phobius"/>
    </source>
</evidence>
<name>A0A060R805_9BACT</name>
<feature type="transmembrane region" description="Helical" evidence="1">
    <location>
        <begin position="119"/>
        <end position="139"/>
    </location>
</feature>
<dbReference type="eggNOG" id="COG3247">
    <property type="taxonomic scope" value="Bacteria"/>
</dbReference>
<evidence type="ECO:0000313" key="2">
    <source>
        <dbReference type="EMBL" id="CDN31531.1"/>
    </source>
</evidence>
<evidence type="ECO:0000313" key="3">
    <source>
        <dbReference type="Proteomes" id="UP000027616"/>
    </source>
</evidence>
<dbReference type="KEGG" id="rbc:BN938_1444"/>
<feature type="transmembrane region" description="Helical" evidence="1">
    <location>
        <begin position="145"/>
        <end position="170"/>
    </location>
</feature>
<keyword evidence="1" id="KW-0472">Membrane</keyword>
<keyword evidence="1" id="KW-0812">Transmembrane</keyword>
<dbReference type="AlphaFoldDB" id="A0A060R805"/>
<dbReference type="InterPro" id="IPR052712">
    <property type="entry name" value="Acid_resist_chaperone_HdeD"/>
</dbReference>
<reference evidence="2 3" key="1">
    <citation type="journal article" date="2015" name="Genome Announc.">
        <title>Complete Genome Sequence of the Novel Leech Symbiont Mucinivorans hirudinis M3T.</title>
        <authorList>
            <person name="Nelson M.C."/>
            <person name="Bomar L."/>
            <person name="Graf J."/>
        </authorList>
    </citation>
    <scope>NUCLEOTIDE SEQUENCE [LARGE SCALE GENOMIC DNA]</scope>
    <source>
        <strain evidence="3">M3</strain>
    </source>
</reference>
<feature type="transmembrane region" description="Helical" evidence="1">
    <location>
        <begin position="87"/>
        <end position="107"/>
    </location>
</feature>
<accession>A0A060R805</accession>
<dbReference type="EMBL" id="HG934468">
    <property type="protein sequence ID" value="CDN31531.1"/>
    <property type="molecule type" value="Genomic_DNA"/>
</dbReference>
<keyword evidence="1" id="KW-1133">Transmembrane helix</keyword>
<dbReference type="GO" id="GO:0005886">
    <property type="term" value="C:plasma membrane"/>
    <property type="evidence" value="ECO:0007669"/>
    <property type="project" value="TreeGrafter"/>
</dbReference>
<dbReference type="Pfam" id="PF03729">
    <property type="entry name" value="DUF308"/>
    <property type="match status" value="2"/>
</dbReference>